<dbReference type="GO" id="GO:0003735">
    <property type="term" value="F:structural constituent of ribosome"/>
    <property type="evidence" value="ECO:0007669"/>
    <property type="project" value="InterPro"/>
</dbReference>
<evidence type="ECO:0000256" key="2">
    <source>
        <dbReference type="ARBA" id="ARBA00022980"/>
    </source>
</evidence>
<dbReference type="Pfam" id="PF01165">
    <property type="entry name" value="Ribosomal_S21"/>
    <property type="match status" value="1"/>
</dbReference>
<dbReference type="HAMAP" id="MF_00358">
    <property type="entry name" value="Ribosomal_bS21"/>
    <property type="match status" value="1"/>
</dbReference>
<proteinExistence type="inferred from homology"/>
<protein>
    <recommendedName>
        <fullName evidence="4 5">Small ribosomal subunit protein bS21</fullName>
    </recommendedName>
</protein>
<dbReference type="GO" id="GO:0005840">
    <property type="term" value="C:ribosome"/>
    <property type="evidence" value="ECO:0007669"/>
    <property type="project" value="UniProtKB-KW"/>
</dbReference>
<dbReference type="PRINTS" id="PR00976">
    <property type="entry name" value="RIBOSOMALS21"/>
</dbReference>
<sequence length="69" mass="8278">MIGVIVKSNEPFERALKRFTKSCEKNGIISDVKKRQRFEKPSEEKKRIETAARRKRLKEIADQNRKRLY</sequence>
<dbReference type="InterPro" id="IPR038380">
    <property type="entry name" value="Ribosomal_bS21_sf"/>
</dbReference>
<reference evidence="7" key="1">
    <citation type="submission" date="2014-03" db="EMBL/GenBank/DDBJ databases">
        <title>A sequence of cellulolytic fosmid clone of goat rumen metagenome.</title>
        <authorList>
            <person name="Lee K.-T."/>
            <person name="Kim J.-Y."/>
            <person name="Kim Y.-J."/>
            <person name="Ahn J.-H."/>
            <person name="Park M.-N."/>
            <person name="Kim J.-H."/>
            <person name="Kim T.-H."/>
        </authorList>
    </citation>
    <scope>NUCLEOTIDE SEQUENCE</scope>
</reference>
<dbReference type="EMBL" id="KJ631398">
    <property type="protein sequence ID" value="AIF26177.1"/>
    <property type="molecule type" value="Genomic_DNA"/>
</dbReference>
<keyword evidence="2 5" id="KW-0689">Ribosomal protein</keyword>
<evidence type="ECO:0000256" key="1">
    <source>
        <dbReference type="ARBA" id="ARBA00006640"/>
    </source>
</evidence>
<evidence type="ECO:0000256" key="4">
    <source>
        <dbReference type="ARBA" id="ARBA00035135"/>
    </source>
</evidence>
<dbReference type="PANTHER" id="PTHR21109">
    <property type="entry name" value="MITOCHONDRIAL 28S RIBOSOMAL PROTEIN S21"/>
    <property type="match status" value="1"/>
</dbReference>
<dbReference type="NCBIfam" id="TIGR00030">
    <property type="entry name" value="S21p"/>
    <property type="match status" value="1"/>
</dbReference>
<dbReference type="GO" id="GO:1990904">
    <property type="term" value="C:ribonucleoprotein complex"/>
    <property type="evidence" value="ECO:0007669"/>
    <property type="project" value="UniProtKB-KW"/>
</dbReference>
<keyword evidence="3 5" id="KW-0687">Ribonucleoprotein</keyword>
<dbReference type="Gene3D" id="1.20.5.1150">
    <property type="entry name" value="Ribosomal protein S8"/>
    <property type="match status" value="1"/>
</dbReference>
<dbReference type="InterPro" id="IPR001911">
    <property type="entry name" value="Ribosomal_bS21"/>
</dbReference>
<dbReference type="PANTHER" id="PTHR21109:SF22">
    <property type="entry name" value="SMALL RIBOSOMAL SUBUNIT PROTEIN BS21"/>
    <property type="match status" value="1"/>
</dbReference>
<organism evidence="7">
    <name type="scientific">uncultured bacterium Ad_143_D13_contig1</name>
    <dbReference type="NCBI Taxonomy" id="1489306"/>
    <lineage>
        <taxon>Bacteria</taxon>
        <taxon>environmental samples</taxon>
    </lineage>
</organism>
<evidence type="ECO:0000313" key="7">
    <source>
        <dbReference type="EMBL" id="AIF26177.1"/>
    </source>
</evidence>
<accession>A0A0B4N173</accession>
<evidence type="ECO:0000256" key="5">
    <source>
        <dbReference type="HAMAP-Rule" id="MF_00358"/>
    </source>
</evidence>
<evidence type="ECO:0000256" key="3">
    <source>
        <dbReference type="ARBA" id="ARBA00023274"/>
    </source>
</evidence>
<gene>
    <name evidence="5" type="primary">rpsU</name>
</gene>
<comment type="similarity">
    <text evidence="1 5 6">Belongs to the bacterial ribosomal protein bS21 family.</text>
</comment>
<evidence type="ECO:0000256" key="6">
    <source>
        <dbReference type="RuleBase" id="RU000667"/>
    </source>
</evidence>
<name>A0A0B4N173_9BACT</name>
<dbReference type="AlphaFoldDB" id="A0A0B4N173"/>
<dbReference type="GO" id="GO:0006412">
    <property type="term" value="P:translation"/>
    <property type="evidence" value="ECO:0007669"/>
    <property type="project" value="UniProtKB-UniRule"/>
</dbReference>